<dbReference type="EMBL" id="CP151509">
    <property type="protein sequence ID" value="WZN64085.1"/>
    <property type="molecule type" value="Genomic_DNA"/>
</dbReference>
<evidence type="ECO:0000256" key="9">
    <source>
        <dbReference type="ARBA" id="ARBA00023034"/>
    </source>
</evidence>
<dbReference type="GO" id="GO:0030134">
    <property type="term" value="C:COPII-coated ER to Golgi transport vesicle"/>
    <property type="evidence" value="ECO:0007669"/>
    <property type="project" value="TreeGrafter"/>
</dbReference>
<feature type="transmembrane region" description="Helical" evidence="12">
    <location>
        <begin position="293"/>
        <end position="310"/>
    </location>
</feature>
<dbReference type="PANTHER" id="PTHR14083:SF0">
    <property type="entry name" value="YIP1D-INTERACTING FACTOR 1, ISOFORM C"/>
    <property type="match status" value="1"/>
</dbReference>
<gene>
    <name evidence="13" type="ORF">HKI87_09g56390</name>
</gene>
<keyword evidence="8 12" id="KW-1133">Transmembrane helix</keyword>
<evidence type="ECO:0000256" key="3">
    <source>
        <dbReference type="ARBA" id="ARBA00009727"/>
    </source>
</evidence>
<evidence type="ECO:0000256" key="10">
    <source>
        <dbReference type="ARBA" id="ARBA00023136"/>
    </source>
</evidence>
<dbReference type="GO" id="GO:0006888">
    <property type="term" value="P:endoplasmic reticulum to Golgi vesicle-mediated transport"/>
    <property type="evidence" value="ECO:0007669"/>
    <property type="project" value="InterPro"/>
</dbReference>
<dbReference type="GO" id="GO:0015031">
    <property type="term" value="P:protein transport"/>
    <property type="evidence" value="ECO:0007669"/>
    <property type="project" value="UniProtKB-KW"/>
</dbReference>
<dbReference type="GO" id="GO:0000139">
    <property type="term" value="C:Golgi membrane"/>
    <property type="evidence" value="ECO:0007669"/>
    <property type="project" value="UniProtKB-SubCell"/>
</dbReference>
<keyword evidence="6" id="KW-0256">Endoplasmic reticulum</keyword>
<comment type="similarity">
    <text evidence="3">Belongs to the YIF1 family.</text>
</comment>
<keyword evidence="10 12" id="KW-0472">Membrane</keyword>
<name>A0AAX4PEL3_9CHLO</name>
<feature type="transmembrane region" description="Helical" evidence="12">
    <location>
        <begin position="192"/>
        <end position="212"/>
    </location>
</feature>
<keyword evidence="4" id="KW-0813">Transport</keyword>
<keyword evidence="9" id="KW-0333">Golgi apparatus</keyword>
<feature type="transmembrane region" description="Helical" evidence="12">
    <location>
        <begin position="253"/>
        <end position="272"/>
    </location>
</feature>
<evidence type="ECO:0000256" key="12">
    <source>
        <dbReference type="SAM" id="Phobius"/>
    </source>
</evidence>
<evidence type="ECO:0000313" key="13">
    <source>
        <dbReference type="EMBL" id="WZN64085.1"/>
    </source>
</evidence>
<dbReference type="AlphaFoldDB" id="A0AAX4PEL3"/>
<dbReference type="Pfam" id="PF03878">
    <property type="entry name" value="YIF1"/>
    <property type="match status" value="1"/>
</dbReference>
<evidence type="ECO:0000256" key="2">
    <source>
        <dbReference type="ARBA" id="ARBA00004653"/>
    </source>
</evidence>
<proteinExistence type="inferred from homology"/>
<feature type="compositionally biased region" description="Polar residues" evidence="11">
    <location>
        <begin position="49"/>
        <end position="59"/>
    </location>
</feature>
<evidence type="ECO:0000256" key="6">
    <source>
        <dbReference type="ARBA" id="ARBA00022824"/>
    </source>
</evidence>
<feature type="transmembrane region" description="Helical" evidence="12">
    <location>
        <begin position="224"/>
        <end position="247"/>
    </location>
</feature>
<evidence type="ECO:0000256" key="1">
    <source>
        <dbReference type="ARBA" id="ARBA00004477"/>
    </source>
</evidence>
<evidence type="ECO:0000313" key="14">
    <source>
        <dbReference type="Proteomes" id="UP001472866"/>
    </source>
</evidence>
<sequence>MEGGGFTGYAQGGGYMGGGYEQGGYAGYGAGQGTNPNLNPNQPGGGLHTGQNQPSVSMATDPQNFLAKEAGNILGGNLLGGQLAGSAVKAYGERAQRWATGQSKTLTYYFSVNTKYAGKKLRLLLCPFIHRGSWTRMPEPASLQGAGGFHYKPPRHDLNAPDLYIPLMAWSTWAVVSSWLEASSGKSPGPERFGQIVWSGIFVWAAQVALLRTAMWLLSSQVPLLDLCCYGGYIFVHITAQVLVGIVAGHWGYYAALAWGTLCMGVFLVKTLKRTLYSQTRQASKQHSKRQSYMLLGIAMAQLPLAYWLGKI</sequence>
<evidence type="ECO:0000256" key="5">
    <source>
        <dbReference type="ARBA" id="ARBA00022692"/>
    </source>
</evidence>
<reference evidence="13 14" key="1">
    <citation type="submission" date="2024-03" db="EMBL/GenBank/DDBJ databases">
        <title>Complete genome sequence of the green alga Chloropicon roscoffensis RCC1871.</title>
        <authorList>
            <person name="Lemieux C."/>
            <person name="Pombert J.-F."/>
            <person name="Otis C."/>
            <person name="Turmel M."/>
        </authorList>
    </citation>
    <scope>NUCLEOTIDE SEQUENCE [LARGE SCALE GENOMIC DNA]</scope>
    <source>
        <strain evidence="13 14">RCC1871</strain>
    </source>
</reference>
<dbReference type="GO" id="GO:0005789">
    <property type="term" value="C:endoplasmic reticulum membrane"/>
    <property type="evidence" value="ECO:0007669"/>
    <property type="project" value="UniProtKB-SubCell"/>
</dbReference>
<feature type="region of interest" description="Disordered" evidence="11">
    <location>
        <begin position="31"/>
        <end position="59"/>
    </location>
</feature>
<keyword evidence="5 12" id="KW-0812">Transmembrane</keyword>
<dbReference type="GO" id="GO:0005793">
    <property type="term" value="C:endoplasmic reticulum-Golgi intermediate compartment"/>
    <property type="evidence" value="ECO:0007669"/>
    <property type="project" value="TreeGrafter"/>
</dbReference>
<evidence type="ECO:0000256" key="11">
    <source>
        <dbReference type="SAM" id="MobiDB-lite"/>
    </source>
</evidence>
<protein>
    <submittedName>
        <fullName evidence="13">Protein transport protein YIF1</fullName>
    </submittedName>
</protein>
<feature type="compositionally biased region" description="Low complexity" evidence="11">
    <location>
        <begin position="33"/>
        <end position="42"/>
    </location>
</feature>
<organism evidence="13 14">
    <name type="scientific">Chloropicon roscoffensis</name>
    <dbReference type="NCBI Taxonomy" id="1461544"/>
    <lineage>
        <taxon>Eukaryota</taxon>
        <taxon>Viridiplantae</taxon>
        <taxon>Chlorophyta</taxon>
        <taxon>Chloropicophyceae</taxon>
        <taxon>Chloropicales</taxon>
        <taxon>Chloropicaceae</taxon>
        <taxon>Chloropicon</taxon>
    </lineage>
</organism>
<dbReference type="InterPro" id="IPR005578">
    <property type="entry name" value="Yif1_fam"/>
</dbReference>
<dbReference type="PANTHER" id="PTHR14083">
    <property type="entry name" value="YIP1 INTERACTING FACTOR HOMOLOG YIF1 PROTEIN"/>
    <property type="match status" value="1"/>
</dbReference>
<accession>A0AAX4PEL3</accession>
<evidence type="ECO:0000256" key="8">
    <source>
        <dbReference type="ARBA" id="ARBA00022989"/>
    </source>
</evidence>
<keyword evidence="7" id="KW-0653">Protein transport</keyword>
<evidence type="ECO:0000256" key="4">
    <source>
        <dbReference type="ARBA" id="ARBA00022448"/>
    </source>
</evidence>
<evidence type="ECO:0000256" key="7">
    <source>
        <dbReference type="ARBA" id="ARBA00022927"/>
    </source>
</evidence>
<keyword evidence="14" id="KW-1185">Reference proteome</keyword>
<dbReference type="Proteomes" id="UP001472866">
    <property type="component" value="Chromosome 09"/>
</dbReference>
<comment type="subcellular location">
    <subcellularLocation>
        <location evidence="1">Endoplasmic reticulum membrane</location>
        <topology evidence="1">Multi-pass membrane protein</topology>
    </subcellularLocation>
    <subcellularLocation>
        <location evidence="2">Golgi apparatus membrane</location>
        <topology evidence="2">Multi-pass membrane protein</topology>
    </subcellularLocation>
</comment>